<reference evidence="3 4" key="1">
    <citation type="submission" date="2015-07" db="EMBL/GenBank/DDBJ databases">
        <title>Genome analysis of myxobacterium Chondromyces crocatus Cm c5 reveals a high potential for natural compound synthesis and the genetic basis for the loss of fruiting body formation.</title>
        <authorList>
            <person name="Zaburannyi N."/>
            <person name="Bunk B."/>
            <person name="Maier J."/>
            <person name="Overmann J."/>
            <person name="Mueller R."/>
        </authorList>
    </citation>
    <scope>NUCLEOTIDE SEQUENCE [LARGE SCALE GENOMIC DNA]</scope>
    <source>
        <strain evidence="3 4">Cm c5</strain>
    </source>
</reference>
<proteinExistence type="predicted"/>
<feature type="transmembrane region" description="Helical" evidence="2">
    <location>
        <begin position="82"/>
        <end position="104"/>
    </location>
</feature>
<dbReference type="RefSeq" id="WP_050433520.1">
    <property type="nucleotide sequence ID" value="NZ_CP012159.1"/>
</dbReference>
<keyword evidence="2" id="KW-1133">Transmembrane helix</keyword>
<evidence type="ECO:0000313" key="4">
    <source>
        <dbReference type="Proteomes" id="UP000067626"/>
    </source>
</evidence>
<evidence type="ECO:0000256" key="2">
    <source>
        <dbReference type="SAM" id="Phobius"/>
    </source>
</evidence>
<keyword evidence="1" id="KW-0175">Coiled coil</keyword>
<dbReference type="EMBL" id="CP012159">
    <property type="protein sequence ID" value="AKT41791.1"/>
    <property type="molecule type" value="Genomic_DNA"/>
</dbReference>
<evidence type="ECO:0000313" key="3">
    <source>
        <dbReference type="EMBL" id="AKT41791.1"/>
    </source>
</evidence>
<dbReference type="OrthoDB" id="5493965at2"/>
<keyword evidence="2" id="KW-0472">Membrane</keyword>
<dbReference type="AlphaFoldDB" id="A0A0K1ELT6"/>
<keyword evidence="2" id="KW-0812">Transmembrane</keyword>
<evidence type="ECO:0000256" key="1">
    <source>
        <dbReference type="SAM" id="Coils"/>
    </source>
</evidence>
<protein>
    <submittedName>
        <fullName evidence="3">Uncharacterized protein</fullName>
    </submittedName>
</protein>
<dbReference type="KEGG" id="ccro:CMC5_060020"/>
<feature type="coiled-coil region" evidence="1">
    <location>
        <begin position="1"/>
        <end position="68"/>
    </location>
</feature>
<sequence length="283" mass="30036">MSQYRGERDALRARAEGLEQQLTEVRGELQQTRSALHHAQQSTPWERLEQLERDLATAQKAVLELRGQMSSTVRPAPRANGAAVAAGMVALILAGTGTALILAARAGNSEPPPRRTTVTWPPPTPAAQTPLAGATGKVPSAVTPAPERIEARWNGQVVSASGLKLAPGTACSAEATLLDTHEQGALGVDALTVRCGGQDVYRSSDDLNGISMLRSGASTQESEGRKSYTLVYDDTGDRTGDRNQISLSTSGREARIWRATVPTFDLRLRLEPLASGTATNTGF</sequence>
<organism evidence="3 4">
    <name type="scientific">Chondromyces crocatus</name>
    <dbReference type="NCBI Taxonomy" id="52"/>
    <lineage>
        <taxon>Bacteria</taxon>
        <taxon>Pseudomonadati</taxon>
        <taxon>Myxococcota</taxon>
        <taxon>Polyangia</taxon>
        <taxon>Polyangiales</taxon>
        <taxon>Polyangiaceae</taxon>
        <taxon>Chondromyces</taxon>
    </lineage>
</organism>
<keyword evidence="4" id="KW-1185">Reference proteome</keyword>
<dbReference type="Proteomes" id="UP000067626">
    <property type="component" value="Chromosome"/>
</dbReference>
<gene>
    <name evidence="3" type="ORF">CMC5_060020</name>
</gene>
<accession>A0A0K1ELT6</accession>
<name>A0A0K1ELT6_CHOCO</name>